<evidence type="ECO:0000313" key="3">
    <source>
        <dbReference type="Proteomes" id="UP000001555"/>
    </source>
</evidence>
<proteinExistence type="predicted"/>
<accession>B7PP66</accession>
<dbReference type="VEuPathDB" id="VectorBase:ISCI005410"/>
<evidence type="ECO:0000313" key="1">
    <source>
        <dbReference type="EMBL" id="EEC08388.1"/>
    </source>
</evidence>
<organism>
    <name type="scientific">Ixodes scapularis</name>
    <name type="common">Black-legged tick</name>
    <name type="synonym">Deer tick</name>
    <dbReference type="NCBI Taxonomy" id="6945"/>
    <lineage>
        <taxon>Eukaryota</taxon>
        <taxon>Metazoa</taxon>
        <taxon>Ecdysozoa</taxon>
        <taxon>Arthropoda</taxon>
        <taxon>Chelicerata</taxon>
        <taxon>Arachnida</taxon>
        <taxon>Acari</taxon>
        <taxon>Parasitiformes</taxon>
        <taxon>Ixodida</taxon>
        <taxon>Ixodoidea</taxon>
        <taxon>Ixodidae</taxon>
        <taxon>Ixodinae</taxon>
        <taxon>Ixodes</taxon>
    </lineage>
</organism>
<evidence type="ECO:0000313" key="2">
    <source>
        <dbReference type="EnsemblMetazoa" id="ISCW005410-PA"/>
    </source>
</evidence>
<sequence length="70" mass="7922">MSPTQIRVFWCDLYTGTATFGFLKPRQLTNCTSRLTFYANSALSLQEHITASHLVSILLKKNHIMSCDSL</sequence>
<gene>
    <name evidence="1" type="ORF">IscW_ISCW005410</name>
</gene>
<name>B7PP66_IXOSC</name>
<dbReference type="AlphaFoldDB" id="B7PP66"/>
<dbReference type="EMBL" id="ABJB010324874">
    <property type="status" value="NOT_ANNOTATED_CDS"/>
    <property type="molecule type" value="Genomic_DNA"/>
</dbReference>
<dbReference type="Proteomes" id="UP000001555">
    <property type="component" value="Unassembled WGS sequence"/>
</dbReference>
<keyword evidence="3" id="KW-1185">Reference proteome</keyword>
<dbReference type="HOGENOM" id="CLU_2760633_0_0_1"/>
<dbReference type="InParanoid" id="B7PP66"/>
<dbReference type="PaxDb" id="6945-B7PP66"/>
<reference evidence="2" key="2">
    <citation type="submission" date="2020-05" db="UniProtKB">
        <authorList>
            <consortium name="EnsemblMetazoa"/>
        </authorList>
    </citation>
    <scope>IDENTIFICATION</scope>
    <source>
        <strain evidence="2">wikel</strain>
    </source>
</reference>
<dbReference type="EnsemblMetazoa" id="ISCW005410-RA">
    <property type="protein sequence ID" value="ISCW005410-PA"/>
    <property type="gene ID" value="ISCW005410"/>
</dbReference>
<dbReference type="VEuPathDB" id="VectorBase:ISCW005410"/>
<dbReference type="EMBL" id="DS756114">
    <property type="protein sequence ID" value="EEC08388.1"/>
    <property type="molecule type" value="Genomic_DNA"/>
</dbReference>
<protein>
    <submittedName>
        <fullName evidence="1 2">Uncharacterized protein</fullName>
    </submittedName>
</protein>
<reference evidence="1 3" key="1">
    <citation type="submission" date="2008-03" db="EMBL/GenBank/DDBJ databases">
        <title>Annotation of Ixodes scapularis.</title>
        <authorList>
            <consortium name="Ixodes scapularis Genome Project Consortium"/>
            <person name="Caler E."/>
            <person name="Hannick L.I."/>
            <person name="Bidwell S."/>
            <person name="Joardar V."/>
            <person name="Thiagarajan M."/>
            <person name="Amedeo P."/>
            <person name="Galinsky K.J."/>
            <person name="Schobel S."/>
            <person name="Inman J."/>
            <person name="Hostetler J."/>
            <person name="Miller J."/>
            <person name="Hammond M."/>
            <person name="Megy K."/>
            <person name="Lawson D."/>
            <person name="Kodira C."/>
            <person name="Sutton G."/>
            <person name="Meyer J."/>
            <person name="Hill C.A."/>
            <person name="Birren B."/>
            <person name="Nene V."/>
            <person name="Collins F."/>
            <person name="Alarcon-Chaidez F."/>
            <person name="Wikel S."/>
            <person name="Strausberg R."/>
        </authorList>
    </citation>
    <scope>NUCLEOTIDE SEQUENCE [LARGE SCALE GENOMIC DNA]</scope>
    <source>
        <strain evidence="3">Wikel</strain>
        <strain evidence="1">Wikel colony</strain>
    </source>
</reference>